<keyword evidence="5" id="KW-0460">Magnesium</keyword>
<evidence type="ECO:0000256" key="6">
    <source>
        <dbReference type="ARBA" id="ARBA00022918"/>
    </source>
</evidence>
<dbReference type="InterPro" id="IPR000123">
    <property type="entry name" value="Reverse_transcriptase_msDNA"/>
</dbReference>
<evidence type="ECO:0000256" key="7">
    <source>
        <dbReference type="ARBA" id="ARBA00023118"/>
    </source>
</evidence>
<comment type="catalytic activity">
    <reaction evidence="9">
        <text>DNA(n) + a 2'-deoxyribonucleoside 5'-triphosphate = DNA(n+1) + diphosphate</text>
        <dbReference type="Rhea" id="RHEA:22508"/>
        <dbReference type="Rhea" id="RHEA-COMP:17339"/>
        <dbReference type="Rhea" id="RHEA-COMP:17340"/>
        <dbReference type="ChEBI" id="CHEBI:33019"/>
        <dbReference type="ChEBI" id="CHEBI:61560"/>
        <dbReference type="ChEBI" id="CHEBI:173112"/>
        <dbReference type="EC" id="2.7.7.49"/>
    </reaction>
</comment>
<evidence type="ECO:0000256" key="1">
    <source>
        <dbReference type="ARBA" id="ARBA00012493"/>
    </source>
</evidence>
<keyword evidence="12" id="KW-1185">Reference proteome</keyword>
<comment type="caution">
    <text evidence="11">The sequence shown here is derived from an EMBL/GenBank/DDBJ whole genome shotgun (WGS) entry which is preliminary data.</text>
</comment>
<organism evidence="11 12">
    <name type="scientific">Aporhodopirellula rubra</name>
    <dbReference type="NCBI Taxonomy" id="980271"/>
    <lineage>
        <taxon>Bacteria</taxon>
        <taxon>Pseudomonadati</taxon>
        <taxon>Planctomycetota</taxon>
        <taxon>Planctomycetia</taxon>
        <taxon>Pirellulales</taxon>
        <taxon>Pirellulaceae</taxon>
        <taxon>Aporhodopirellula</taxon>
    </lineage>
</organism>
<name>A0A7W5DV68_9BACT</name>
<dbReference type="RefSeq" id="WP_184302116.1">
    <property type="nucleotide sequence ID" value="NZ_JACHXU010000002.1"/>
</dbReference>
<dbReference type="PROSITE" id="PS50878">
    <property type="entry name" value="RT_POL"/>
    <property type="match status" value="1"/>
</dbReference>
<dbReference type="GO" id="GO:0003723">
    <property type="term" value="F:RNA binding"/>
    <property type="evidence" value="ECO:0007669"/>
    <property type="project" value="InterPro"/>
</dbReference>
<reference evidence="11 12" key="1">
    <citation type="submission" date="2020-08" db="EMBL/GenBank/DDBJ databases">
        <title>Genomic Encyclopedia of Type Strains, Phase III (KMG-III): the genomes of soil and plant-associated and newly described type strains.</title>
        <authorList>
            <person name="Whitman W."/>
        </authorList>
    </citation>
    <scope>NUCLEOTIDE SEQUENCE [LARGE SCALE GENOMIC DNA]</scope>
    <source>
        <strain evidence="11 12">CECT 8075</strain>
    </source>
</reference>
<keyword evidence="3" id="KW-0548">Nucleotidyltransferase</keyword>
<evidence type="ECO:0000256" key="5">
    <source>
        <dbReference type="ARBA" id="ARBA00022842"/>
    </source>
</evidence>
<keyword evidence="4" id="KW-0479">Metal-binding</keyword>
<dbReference type="Pfam" id="PF00078">
    <property type="entry name" value="RVT_1"/>
    <property type="match status" value="1"/>
</dbReference>
<keyword evidence="7" id="KW-0051">Antiviral defense</keyword>
<protein>
    <recommendedName>
        <fullName evidence="1">RNA-directed DNA polymerase</fullName>
        <ecNumber evidence="1">2.7.7.49</ecNumber>
    </recommendedName>
</protein>
<feature type="domain" description="Reverse transcriptase" evidence="10">
    <location>
        <begin position="1"/>
        <end position="195"/>
    </location>
</feature>
<dbReference type="AlphaFoldDB" id="A0A7W5DV68"/>
<dbReference type="Proteomes" id="UP000536179">
    <property type="component" value="Unassembled WGS sequence"/>
</dbReference>
<accession>A0A7W5DV68</accession>
<dbReference type="EC" id="2.7.7.49" evidence="1"/>
<dbReference type="GO" id="GO:0046872">
    <property type="term" value="F:metal ion binding"/>
    <property type="evidence" value="ECO:0007669"/>
    <property type="project" value="UniProtKB-KW"/>
</dbReference>
<evidence type="ECO:0000259" key="10">
    <source>
        <dbReference type="PROSITE" id="PS50878"/>
    </source>
</evidence>
<dbReference type="SUPFAM" id="SSF56672">
    <property type="entry name" value="DNA/RNA polymerases"/>
    <property type="match status" value="1"/>
</dbReference>
<dbReference type="InterPro" id="IPR000477">
    <property type="entry name" value="RT_dom"/>
</dbReference>
<gene>
    <name evidence="11" type="ORF">FHS27_000873</name>
</gene>
<dbReference type="GO" id="GO:0003964">
    <property type="term" value="F:RNA-directed DNA polymerase activity"/>
    <property type="evidence" value="ECO:0007669"/>
    <property type="project" value="UniProtKB-KW"/>
</dbReference>
<evidence type="ECO:0000313" key="11">
    <source>
        <dbReference type="EMBL" id="MBB3205106.1"/>
    </source>
</evidence>
<evidence type="ECO:0000256" key="9">
    <source>
        <dbReference type="ARBA" id="ARBA00048173"/>
    </source>
</evidence>
<dbReference type="PANTHER" id="PTHR34047">
    <property type="entry name" value="NUCLEAR INTRON MATURASE 1, MITOCHONDRIAL-RELATED"/>
    <property type="match status" value="1"/>
</dbReference>
<evidence type="ECO:0000256" key="8">
    <source>
        <dbReference type="ARBA" id="ARBA00034120"/>
    </source>
</evidence>
<dbReference type="PRINTS" id="PR00866">
    <property type="entry name" value="RNADNAPOLMS"/>
</dbReference>
<dbReference type="PANTHER" id="PTHR34047:SF7">
    <property type="entry name" value="RNA-DIRECTED DNA POLYMERASE"/>
    <property type="match status" value="1"/>
</dbReference>
<keyword evidence="2" id="KW-0808">Transferase</keyword>
<dbReference type="InterPro" id="IPR043502">
    <property type="entry name" value="DNA/RNA_pol_sf"/>
</dbReference>
<dbReference type="CDD" id="cd03487">
    <property type="entry name" value="RT_Bac_retron_II"/>
    <property type="match status" value="1"/>
</dbReference>
<dbReference type="EMBL" id="JACHXU010000002">
    <property type="protein sequence ID" value="MBB3205106.1"/>
    <property type="molecule type" value="Genomic_DNA"/>
</dbReference>
<evidence type="ECO:0000256" key="3">
    <source>
        <dbReference type="ARBA" id="ARBA00022695"/>
    </source>
</evidence>
<evidence type="ECO:0000256" key="2">
    <source>
        <dbReference type="ARBA" id="ARBA00022679"/>
    </source>
</evidence>
<sequence>MFEIRKRKKKRRIQAPRVAIKIIQKWFGHYFSRGIELPPYVVGFVPGRSSLDAAKLHCKKDWIFSTDIADFFQTTADSDVVDSLMHYGYTFPAAELITDLSCLGGSLAQGSPSSPVLANIAMRNVDEAISKLVNNYGATYTRYADDIVISGLGKSPSDLGKEIGQIFRPTTWKLAEHKTRLVSARDRMKVHGLLVHGEQPRLTKGYRRRLRAIRHLLEADKIPESDLPSALGHLAYARSVEGEQDKNTE</sequence>
<keyword evidence="6 11" id="KW-0695">RNA-directed DNA polymerase</keyword>
<comment type="similarity">
    <text evidence="8">Belongs to the bacterial reverse transcriptase family.</text>
</comment>
<evidence type="ECO:0000313" key="12">
    <source>
        <dbReference type="Proteomes" id="UP000536179"/>
    </source>
</evidence>
<dbReference type="GO" id="GO:0051607">
    <property type="term" value="P:defense response to virus"/>
    <property type="evidence" value="ECO:0007669"/>
    <property type="project" value="UniProtKB-KW"/>
</dbReference>
<proteinExistence type="inferred from homology"/>
<dbReference type="InterPro" id="IPR051083">
    <property type="entry name" value="GrpII_Intron_Splice-Mob/Def"/>
</dbReference>
<evidence type="ECO:0000256" key="4">
    <source>
        <dbReference type="ARBA" id="ARBA00022723"/>
    </source>
</evidence>